<dbReference type="AlphaFoldDB" id="A0A1Z3LVR5"/>
<evidence type="ECO:0000313" key="2">
    <source>
        <dbReference type="EMBL" id="ASD26215.1"/>
    </source>
</evidence>
<gene>
    <name evidence="2" type="ORF">CD943_04515</name>
</gene>
<dbReference type="EMBL" id="CP021995">
    <property type="protein sequence ID" value="ASD26215.1"/>
    <property type="molecule type" value="Genomic_DNA"/>
</dbReference>
<protein>
    <recommendedName>
        <fullName evidence="1">DUF306 domain-containing protein</fullName>
    </recommendedName>
</protein>
<evidence type="ECO:0000313" key="3">
    <source>
        <dbReference type="Proteomes" id="UP000197024"/>
    </source>
</evidence>
<reference evidence="2 3" key="1">
    <citation type="submission" date="2017-06" db="EMBL/GenBank/DDBJ databases">
        <title>Biodegradation of gentamicin by bacterial consortia AMQD4 in synthetic medium and raw gentamicin sewage.</title>
        <authorList>
            <person name="Chang H."/>
            <person name="Feng Y."/>
            <person name="Li Z."/>
            <person name="Xue J."/>
            <person name="Cheng D."/>
        </authorList>
    </citation>
    <scope>NUCLEOTIDE SEQUENCE [LARGE SCALE GENOMIC DNA]</scope>
    <source>
        <strain evidence="2 3">BZC3</strain>
    </source>
</reference>
<dbReference type="InterPro" id="IPR005184">
    <property type="entry name" value="DUF306_Meta_HslJ"/>
</dbReference>
<accession>A0A1Z3LVR5</accession>
<dbReference type="InterPro" id="IPR038670">
    <property type="entry name" value="HslJ-like_sf"/>
</dbReference>
<proteinExistence type="predicted"/>
<dbReference type="Pfam" id="PF03724">
    <property type="entry name" value="META"/>
    <property type="match status" value="1"/>
</dbReference>
<sequence length="185" mass="19487">MSRSSPPSRTRERLPRPSSIPARAARCMWVSALSVEAFAGRPPLRPARSGRRGLRLTAVVVPLVVAAGGCTPAGMWTLAEIDGAAAQPGAVLRLQGRRISGTDGCNAFTGRLETGPWGWRLGDLQSTLRACADADARGQSERVSMVLSGDPVVGFAGDRLTLSGPGGRLDYRPAFPHVSRSETSP</sequence>
<organism evidence="2 3">
    <name type="scientific">Brevundimonas diminuta</name>
    <name type="common">Pseudomonas diminuta</name>
    <dbReference type="NCBI Taxonomy" id="293"/>
    <lineage>
        <taxon>Bacteria</taxon>
        <taxon>Pseudomonadati</taxon>
        <taxon>Pseudomonadota</taxon>
        <taxon>Alphaproteobacteria</taxon>
        <taxon>Caulobacterales</taxon>
        <taxon>Caulobacteraceae</taxon>
        <taxon>Brevundimonas</taxon>
    </lineage>
</organism>
<evidence type="ECO:0000259" key="1">
    <source>
        <dbReference type="Pfam" id="PF03724"/>
    </source>
</evidence>
<dbReference type="Proteomes" id="UP000197024">
    <property type="component" value="Chromosome"/>
</dbReference>
<feature type="domain" description="DUF306" evidence="1">
    <location>
        <begin position="74"/>
        <end position="167"/>
    </location>
</feature>
<name>A0A1Z3LVR5_BREDI</name>
<dbReference type="Gene3D" id="2.40.128.270">
    <property type="match status" value="1"/>
</dbReference>
<reference evidence="2 3" key="2">
    <citation type="submission" date="2017-06" db="EMBL/GenBank/DDBJ databases">
        <authorList>
            <person name="Kim H.J."/>
            <person name="Triplett B.A."/>
        </authorList>
    </citation>
    <scope>NUCLEOTIDE SEQUENCE [LARGE SCALE GENOMIC DNA]</scope>
    <source>
        <strain evidence="2 3">BZC3</strain>
    </source>
</reference>